<accession>A0A645FHG6</accession>
<dbReference type="AlphaFoldDB" id="A0A645FHG6"/>
<organism evidence="1">
    <name type="scientific">bioreactor metagenome</name>
    <dbReference type="NCBI Taxonomy" id="1076179"/>
    <lineage>
        <taxon>unclassified sequences</taxon>
        <taxon>metagenomes</taxon>
        <taxon>ecological metagenomes</taxon>
    </lineage>
</organism>
<evidence type="ECO:0000313" key="1">
    <source>
        <dbReference type="EMBL" id="MPN13875.1"/>
    </source>
</evidence>
<gene>
    <name evidence="1" type="ORF">SDC9_161201</name>
</gene>
<reference evidence="1" key="1">
    <citation type="submission" date="2019-08" db="EMBL/GenBank/DDBJ databases">
        <authorList>
            <person name="Kucharzyk K."/>
            <person name="Murdoch R.W."/>
            <person name="Higgins S."/>
            <person name="Loffler F."/>
        </authorList>
    </citation>
    <scope>NUCLEOTIDE SEQUENCE</scope>
</reference>
<dbReference type="Gene3D" id="3.90.1010.20">
    <property type="match status" value="1"/>
</dbReference>
<dbReference type="EMBL" id="VSSQ01060427">
    <property type="protein sequence ID" value="MPN13875.1"/>
    <property type="molecule type" value="Genomic_DNA"/>
</dbReference>
<sequence length="135" mass="14589">MVDGKETLPLAQADTYVAAVAMDKDGKAVGVVIDTAQVKIKFDAKGVVTNREDELKTKQELKEAYNMKSASGISKEWFEQANALAKWMVGKTADQISKLAVDEKGYPTDKDVVASVTVNVTEYLAVVAEAFTVAK</sequence>
<proteinExistence type="predicted"/>
<protein>
    <submittedName>
        <fullName evidence="1">Uncharacterized protein</fullName>
    </submittedName>
</protein>
<name>A0A645FHG6_9ZZZZ</name>
<comment type="caution">
    <text evidence="1">The sequence shown here is derived from an EMBL/GenBank/DDBJ whole genome shotgun (WGS) entry which is preliminary data.</text>
</comment>